<dbReference type="InterPro" id="IPR014729">
    <property type="entry name" value="Rossmann-like_a/b/a_fold"/>
</dbReference>
<comment type="caution">
    <text evidence="13">The sequence shown here is derived from an EMBL/GenBank/DDBJ whole genome shotgun (WGS) entry which is preliminary data.</text>
</comment>
<feature type="domain" description="Cytidyltransferase-like" evidence="12">
    <location>
        <begin position="14"/>
        <end position="138"/>
    </location>
</feature>
<keyword evidence="3" id="KW-0444">Lipid biosynthesis</keyword>
<dbReference type="CDD" id="cd02174">
    <property type="entry name" value="CCT"/>
    <property type="match status" value="1"/>
</dbReference>
<keyword evidence="8" id="KW-1208">Phospholipid metabolism</keyword>
<evidence type="ECO:0000313" key="13">
    <source>
        <dbReference type="EMBL" id="CAH2240863.1"/>
    </source>
</evidence>
<dbReference type="AlphaFoldDB" id="A0A8S4RZ42"/>
<keyword evidence="7" id="KW-0594">Phospholipid biosynthesis</keyword>
<keyword evidence="4" id="KW-0808">Transferase</keyword>
<dbReference type="Gene3D" id="3.40.50.620">
    <property type="entry name" value="HUPs"/>
    <property type="match status" value="2"/>
</dbReference>
<feature type="domain" description="Cytidyltransferase-like" evidence="12">
    <location>
        <begin position="207"/>
        <end position="298"/>
    </location>
</feature>
<dbReference type="SUPFAM" id="SSF52374">
    <property type="entry name" value="Nucleotidylyl transferase"/>
    <property type="match status" value="2"/>
</dbReference>
<keyword evidence="5" id="KW-0548">Nucleotidyltransferase</keyword>
<comment type="similarity">
    <text evidence="2">Belongs to the cytidylyltransferase family.</text>
</comment>
<organism evidence="13 14">
    <name type="scientific">Pararge aegeria aegeria</name>
    <dbReference type="NCBI Taxonomy" id="348720"/>
    <lineage>
        <taxon>Eukaryota</taxon>
        <taxon>Metazoa</taxon>
        <taxon>Ecdysozoa</taxon>
        <taxon>Arthropoda</taxon>
        <taxon>Hexapoda</taxon>
        <taxon>Insecta</taxon>
        <taxon>Pterygota</taxon>
        <taxon>Neoptera</taxon>
        <taxon>Endopterygota</taxon>
        <taxon>Lepidoptera</taxon>
        <taxon>Glossata</taxon>
        <taxon>Ditrysia</taxon>
        <taxon>Papilionoidea</taxon>
        <taxon>Nymphalidae</taxon>
        <taxon>Satyrinae</taxon>
        <taxon>Satyrini</taxon>
        <taxon>Parargina</taxon>
        <taxon>Pararge</taxon>
    </lineage>
</organism>
<dbReference type="InterPro" id="IPR044608">
    <property type="entry name" value="Ect1/PCYT2"/>
</dbReference>
<dbReference type="PANTHER" id="PTHR45780:SF2">
    <property type="entry name" value="ETHANOLAMINE-PHOSPHATE CYTIDYLYLTRANSFERASE"/>
    <property type="match status" value="1"/>
</dbReference>
<evidence type="ECO:0000256" key="7">
    <source>
        <dbReference type="ARBA" id="ARBA00023209"/>
    </source>
</evidence>
<evidence type="ECO:0000256" key="1">
    <source>
        <dbReference type="ARBA" id="ARBA00005189"/>
    </source>
</evidence>
<evidence type="ECO:0000256" key="6">
    <source>
        <dbReference type="ARBA" id="ARBA00023098"/>
    </source>
</evidence>
<evidence type="ECO:0000259" key="12">
    <source>
        <dbReference type="Pfam" id="PF01467"/>
    </source>
</evidence>
<evidence type="ECO:0000256" key="9">
    <source>
        <dbReference type="ARBA" id="ARBA00024191"/>
    </source>
</evidence>
<name>A0A8S4RZ42_9NEOP</name>
<keyword evidence="14" id="KW-1185">Reference proteome</keyword>
<evidence type="ECO:0000256" key="10">
    <source>
        <dbReference type="ARBA" id="ARBA00024221"/>
    </source>
</evidence>
<dbReference type="NCBIfam" id="TIGR00125">
    <property type="entry name" value="cyt_tran_rel"/>
    <property type="match status" value="2"/>
</dbReference>
<dbReference type="GO" id="GO:0004306">
    <property type="term" value="F:ethanolamine-phosphate cytidylyltransferase activity"/>
    <property type="evidence" value="ECO:0007669"/>
    <property type="project" value="UniProtKB-EC"/>
</dbReference>
<evidence type="ECO:0000256" key="8">
    <source>
        <dbReference type="ARBA" id="ARBA00023264"/>
    </source>
</evidence>
<protein>
    <recommendedName>
        <fullName evidence="10">ethanolamine-phosphate cytidylyltransferase</fullName>
        <ecNumber evidence="10">2.7.7.14</ecNumber>
    </recommendedName>
    <alternativeName>
        <fullName evidence="11">CTP:phosphoethanolamine cytidylyltransferase</fullName>
    </alternativeName>
</protein>
<proteinExistence type="inferred from homology"/>
<dbReference type="PANTHER" id="PTHR45780">
    <property type="entry name" value="ETHANOLAMINE-PHOSPHATE CYTIDYLYLTRANSFERASE"/>
    <property type="match status" value="1"/>
</dbReference>
<dbReference type="EMBL" id="CAKXAJ010025555">
    <property type="protein sequence ID" value="CAH2240863.1"/>
    <property type="molecule type" value="Genomic_DNA"/>
</dbReference>
<evidence type="ECO:0000256" key="3">
    <source>
        <dbReference type="ARBA" id="ARBA00022516"/>
    </source>
</evidence>
<evidence type="ECO:0000256" key="2">
    <source>
        <dbReference type="ARBA" id="ARBA00010101"/>
    </source>
</evidence>
<accession>A0A8S4RZ42</accession>
<dbReference type="EC" id="2.7.7.14" evidence="10"/>
<dbReference type="OrthoDB" id="40021at2759"/>
<dbReference type="FunFam" id="3.40.50.620:FF:000108">
    <property type="entry name" value="Ethanolamine-phosphate cytidylyltransferase isoform 2"/>
    <property type="match status" value="1"/>
</dbReference>
<evidence type="ECO:0000256" key="11">
    <source>
        <dbReference type="ARBA" id="ARBA00031473"/>
    </source>
</evidence>
<comment type="pathway">
    <text evidence="1">Lipid metabolism.</text>
</comment>
<comment type="pathway">
    <text evidence="9">Phospholipid metabolism; phosphatidylethanolamine biosynthesis; phosphatidylethanolamine from ethanolamine: step 2/3.</text>
</comment>
<dbReference type="Pfam" id="PF01467">
    <property type="entry name" value="CTP_transf_like"/>
    <property type="match status" value="2"/>
</dbReference>
<dbReference type="CDD" id="cd02173">
    <property type="entry name" value="ECT"/>
    <property type="match status" value="1"/>
</dbReference>
<evidence type="ECO:0000313" key="14">
    <source>
        <dbReference type="Proteomes" id="UP000838756"/>
    </source>
</evidence>
<evidence type="ECO:0000256" key="4">
    <source>
        <dbReference type="ARBA" id="ARBA00022679"/>
    </source>
</evidence>
<sequence>MSDNKEDKKQIRVWCDGCYDMVHFGHANSLRQAKALGDVLIVGVHTDEEISKHKGPPVFTQEERYKMVRAIKWVDQVVEGAPYVTTLETLDKYQCDFCVHGDDITVTADGIDTYHLVKEAGRYKEVMRTAGVSTTDLVGRMLLLTREHFKRGDKEYTVALEHSSNLGTDSTARSPYTGCSQFLPTTQKIIQFSSGLSPKPTDRVVYVAGAFDLFHVGHLDFLEAAHAQGDFLIVGLHTDLEVNRYKGSNYPIMNLHERVLSVLACKYVHEVVIGAPYSVTADLMEHFKVKVVCHGVTQIPLDADGSDPYQVPKQRGCFKALNSGNTMTTEDIVQRIIRHRLEFEERNSRKEKKELVVMKSIQKEHIKQNGNCDGIKGYAA</sequence>
<gene>
    <name evidence="13" type="primary">jg27258</name>
    <name evidence="13" type="ORF">PAEG_LOCUS17347</name>
</gene>
<dbReference type="Proteomes" id="UP000838756">
    <property type="component" value="Unassembled WGS sequence"/>
</dbReference>
<reference evidence="13" key="1">
    <citation type="submission" date="2022-03" db="EMBL/GenBank/DDBJ databases">
        <authorList>
            <person name="Lindestad O."/>
        </authorList>
    </citation>
    <scope>NUCLEOTIDE SEQUENCE</scope>
</reference>
<dbReference type="InterPro" id="IPR041723">
    <property type="entry name" value="CCT"/>
</dbReference>
<dbReference type="InterPro" id="IPR004821">
    <property type="entry name" value="Cyt_trans-like"/>
</dbReference>
<dbReference type="GO" id="GO:0005737">
    <property type="term" value="C:cytoplasm"/>
    <property type="evidence" value="ECO:0007669"/>
    <property type="project" value="TreeGrafter"/>
</dbReference>
<dbReference type="GO" id="GO:0006646">
    <property type="term" value="P:phosphatidylethanolamine biosynthetic process"/>
    <property type="evidence" value="ECO:0007669"/>
    <property type="project" value="InterPro"/>
</dbReference>
<evidence type="ECO:0000256" key="5">
    <source>
        <dbReference type="ARBA" id="ARBA00022695"/>
    </source>
</evidence>
<keyword evidence="6" id="KW-0443">Lipid metabolism</keyword>